<comment type="caution">
    <text evidence="2">The sequence shown here is derived from an EMBL/GenBank/DDBJ whole genome shotgun (WGS) entry which is preliminary data.</text>
</comment>
<evidence type="ECO:0000313" key="2">
    <source>
        <dbReference type="EMBL" id="KAI5967066.1"/>
    </source>
</evidence>
<protein>
    <submittedName>
        <fullName evidence="2">Uncharacterized protein</fullName>
    </submittedName>
</protein>
<reference evidence="2 3" key="1">
    <citation type="journal article" date="2022" name="DNA Res.">
        <title>Genome analysis of five recently described species of the CUG-Ser clade uncovers Candida theae as a new hybrid lineage with pathogenic potential in the Candida parapsilosis species complex.</title>
        <authorList>
            <person name="Mixao V."/>
            <person name="Del Olmo V."/>
            <person name="Hegedusova E."/>
            <person name="Saus E."/>
            <person name="Pryszcz L."/>
            <person name="Cillingova A."/>
            <person name="Nosek J."/>
            <person name="Gabaldon T."/>
        </authorList>
    </citation>
    <scope>NUCLEOTIDE SEQUENCE [LARGE SCALE GENOMIC DNA]</scope>
    <source>
        <strain evidence="2 3">CBS 12239</strain>
    </source>
</reference>
<proteinExistence type="predicted"/>
<dbReference type="RefSeq" id="XP_051610956.1">
    <property type="nucleotide sequence ID" value="XM_051754500.1"/>
</dbReference>
<name>A0AAD5BIT4_9ASCO</name>
<feature type="compositionally biased region" description="Basic and acidic residues" evidence="1">
    <location>
        <begin position="171"/>
        <end position="187"/>
    </location>
</feature>
<evidence type="ECO:0000313" key="3">
    <source>
        <dbReference type="Proteomes" id="UP001204833"/>
    </source>
</evidence>
<feature type="compositionally biased region" description="Polar residues" evidence="1">
    <location>
        <begin position="241"/>
        <end position="256"/>
    </location>
</feature>
<accession>A0AAD5BIT4</accession>
<sequence length="309" mass="34331">MELLNNDELVGTSLDMIFSLEPMFSHSKTISSLAPSTVTNNTTDASDDLDNGALSLITEIDIDCEQIESIESMIQEHVPGLNLIHALDDEWGLFSSNSNSKPQQAQLDCTVDNAFFATNVRSPGSPSVRIYSQSKAITECNRRCHGKTLSLASPLQMPDEDAYIMPTGPLQERRKNPETNEYKDKRSTSIKRGSLYAKSFNGKDIFTYNFSNNKMHQAPSKIYKPSRGSHHYSKPPLKPSVTITSIDTLKQSQQSPRPLKNVKTPQHEPRQTSAPGATTIIQVGNPFYKPFHKSANKTTEKGIPFPDQT</sequence>
<evidence type="ECO:0000256" key="1">
    <source>
        <dbReference type="SAM" id="MobiDB-lite"/>
    </source>
</evidence>
<keyword evidence="3" id="KW-1185">Reference proteome</keyword>
<gene>
    <name evidence="2" type="ORF">KGF57_000494</name>
</gene>
<organism evidence="2 3">
    <name type="scientific">Candida theae</name>
    <dbReference type="NCBI Taxonomy" id="1198502"/>
    <lineage>
        <taxon>Eukaryota</taxon>
        <taxon>Fungi</taxon>
        <taxon>Dikarya</taxon>
        <taxon>Ascomycota</taxon>
        <taxon>Saccharomycotina</taxon>
        <taxon>Pichiomycetes</taxon>
        <taxon>Debaryomycetaceae</taxon>
        <taxon>Candida/Lodderomyces clade</taxon>
        <taxon>Candida</taxon>
    </lineage>
</organism>
<feature type="region of interest" description="Disordered" evidence="1">
    <location>
        <begin position="218"/>
        <end position="309"/>
    </location>
</feature>
<feature type="compositionally biased region" description="Polar residues" evidence="1">
    <location>
        <begin position="271"/>
        <end position="282"/>
    </location>
</feature>
<dbReference type="AlphaFoldDB" id="A0AAD5BIT4"/>
<dbReference type="EMBL" id="JAIHNG010000034">
    <property type="protein sequence ID" value="KAI5967066.1"/>
    <property type="molecule type" value="Genomic_DNA"/>
</dbReference>
<dbReference type="GeneID" id="76148553"/>
<dbReference type="Proteomes" id="UP001204833">
    <property type="component" value="Unassembled WGS sequence"/>
</dbReference>
<feature type="region of interest" description="Disordered" evidence="1">
    <location>
        <begin position="165"/>
        <end position="187"/>
    </location>
</feature>